<dbReference type="HOGENOM" id="CLU_2988561_0_0_9"/>
<evidence type="ECO:0000313" key="2">
    <source>
        <dbReference type="Proteomes" id="UP000004893"/>
    </source>
</evidence>
<sequence>MKNKFLRKFPAACAQAVTENYIIVPYLLLQRQLIFTPCKCHLFNHYRGSILVLQDIL</sequence>
<dbReference type="Proteomes" id="UP000004893">
    <property type="component" value="Unassembled WGS sequence"/>
</dbReference>
<name>C0C5J9_9FIRM</name>
<organism evidence="1 2">
    <name type="scientific">[Clostridium] hylemonae DSM 15053</name>
    <dbReference type="NCBI Taxonomy" id="553973"/>
    <lineage>
        <taxon>Bacteria</taxon>
        <taxon>Bacillati</taxon>
        <taxon>Bacillota</taxon>
        <taxon>Clostridia</taxon>
        <taxon>Lachnospirales</taxon>
        <taxon>Lachnospiraceae</taxon>
    </lineage>
</organism>
<evidence type="ECO:0000313" key="1">
    <source>
        <dbReference type="EMBL" id="EEG72383.1"/>
    </source>
</evidence>
<gene>
    <name evidence="1" type="ORF">CLOHYLEM_07386</name>
</gene>
<keyword evidence="2" id="KW-1185">Reference proteome</keyword>
<dbReference type="AlphaFoldDB" id="C0C5J9"/>
<accession>C0C5J9</accession>
<proteinExistence type="predicted"/>
<dbReference type="EMBL" id="ABYI02000041">
    <property type="protein sequence ID" value="EEG72383.1"/>
    <property type="molecule type" value="Genomic_DNA"/>
</dbReference>
<reference evidence="1" key="1">
    <citation type="submission" date="2009-02" db="EMBL/GenBank/DDBJ databases">
        <authorList>
            <person name="Fulton L."/>
            <person name="Clifton S."/>
            <person name="Fulton B."/>
            <person name="Xu J."/>
            <person name="Minx P."/>
            <person name="Pepin K.H."/>
            <person name="Johnson M."/>
            <person name="Bhonagiri V."/>
            <person name="Nash W.E."/>
            <person name="Mardis E.R."/>
            <person name="Wilson R.K."/>
        </authorList>
    </citation>
    <scope>NUCLEOTIDE SEQUENCE [LARGE SCALE GENOMIC DNA]</scope>
    <source>
        <strain evidence="1">DSM 15053</strain>
    </source>
</reference>
<reference evidence="1" key="2">
    <citation type="submission" date="2013-06" db="EMBL/GenBank/DDBJ databases">
        <title>Draft genome sequence of Clostridium hylemonae (DSM 15053).</title>
        <authorList>
            <person name="Sudarsanam P."/>
            <person name="Ley R."/>
            <person name="Guruge J."/>
            <person name="Turnbaugh P.J."/>
            <person name="Mahowald M."/>
            <person name="Liep D."/>
            <person name="Gordon J."/>
        </authorList>
    </citation>
    <scope>NUCLEOTIDE SEQUENCE</scope>
    <source>
        <strain evidence="1">DSM 15053</strain>
    </source>
</reference>
<comment type="caution">
    <text evidence="1">The sequence shown here is derived from an EMBL/GenBank/DDBJ whole genome shotgun (WGS) entry which is preliminary data.</text>
</comment>
<protein>
    <submittedName>
        <fullName evidence="1">Uncharacterized protein</fullName>
    </submittedName>
</protein>